<dbReference type="InterPro" id="IPR004263">
    <property type="entry name" value="Exostosin"/>
</dbReference>
<dbReference type="Proteomes" id="UP000289340">
    <property type="component" value="Chromosome 4"/>
</dbReference>
<keyword evidence="3" id="KW-0808">Transferase</keyword>
<sequence length="290" mass="32984">MALFFITSLVLVSCRSLLAPNFSSSPWRGEPTSSLDTENKSASILHDDHEGEAPSPTAFDSDHHGPHREIFNKGDENDSKFKHKGTDKGYLTDHKYTKLGRIEARLAKARYSIREASKIRNLTSNLQDPDYVPQGSIYRNVNAFQRSYLEMEKVFKIFVYEEGEPPLFHNGLSKDIYATEGRFIHEMEKGRYYRTYDPDEAFVYYLPFSGVYVGRICGPLVSSYVDHFYNNAIRVLCNANVSEGFKPAKDVSFPEIKLIKGEVTNLVGGYPPSQRTILAFFAGHQHGYIR</sequence>
<feature type="signal peptide" evidence="2">
    <location>
        <begin position="1"/>
        <end position="16"/>
    </location>
</feature>
<dbReference type="PANTHER" id="PTHR11062:SF300">
    <property type="entry name" value="EXOSTOSIN GT47 DOMAIN-CONTAINING PROTEIN"/>
    <property type="match status" value="1"/>
</dbReference>
<keyword evidence="4" id="KW-1185">Reference proteome</keyword>
<evidence type="ECO:0000256" key="1">
    <source>
        <dbReference type="SAM" id="MobiDB-lite"/>
    </source>
</evidence>
<proteinExistence type="predicted"/>
<organism evidence="3 4">
    <name type="scientific">Glycine soja</name>
    <name type="common">Wild soybean</name>
    <dbReference type="NCBI Taxonomy" id="3848"/>
    <lineage>
        <taxon>Eukaryota</taxon>
        <taxon>Viridiplantae</taxon>
        <taxon>Streptophyta</taxon>
        <taxon>Embryophyta</taxon>
        <taxon>Tracheophyta</taxon>
        <taxon>Spermatophyta</taxon>
        <taxon>Magnoliopsida</taxon>
        <taxon>eudicotyledons</taxon>
        <taxon>Gunneridae</taxon>
        <taxon>Pentapetalae</taxon>
        <taxon>rosids</taxon>
        <taxon>fabids</taxon>
        <taxon>Fabales</taxon>
        <taxon>Fabaceae</taxon>
        <taxon>Papilionoideae</taxon>
        <taxon>50 kb inversion clade</taxon>
        <taxon>NPAAA clade</taxon>
        <taxon>indigoferoid/millettioid clade</taxon>
        <taxon>Phaseoleae</taxon>
        <taxon>Glycine</taxon>
        <taxon>Glycine subgen. Soja</taxon>
    </lineage>
</organism>
<dbReference type="PANTHER" id="PTHR11062">
    <property type="entry name" value="EXOSTOSIN HEPARAN SULFATE GLYCOSYLTRANSFERASE -RELATED"/>
    <property type="match status" value="1"/>
</dbReference>
<accession>A0A445L2U2</accession>
<feature type="compositionally biased region" description="Basic and acidic residues" evidence="1">
    <location>
        <begin position="60"/>
        <end position="86"/>
    </location>
</feature>
<dbReference type="GO" id="GO:0016757">
    <property type="term" value="F:glycosyltransferase activity"/>
    <property type="evidence" value="ECO:0007669"/>
    <property type="project" value="InterPro"/>
</dbReference>
<protein>
    <submittedName>
        <fullName evidence="3">Putative glycosyltransferase</fullName>
    </submittedName>
</protein>
<comment type="caution">
    <text evidence="3">The sequence shown here is derived from an EMBL/GenBank/DDBJ whole genome shotgun (WGS) entry which is preliminary data.</text>
</comment>
<evidence type="ECO:0000313" key="3">
    <source>
        <dbReference type="EMBL" id="RZC17528.1"/>
    </source>
</evidence>
<evidence type="ECO:0000256" key="2">
    <source>
        <dbReference type="SAM" id="SignalP"/>
    </source>
</evidence>
<name>A0A445L2U2_GLYSO</name>
<dbReference type="AlphaFoldDB" id="A0A445L2U2"/>
<keyword evidence="2" id="KW-0732">Signal</keyword>
<feature type="chain" id="PRO_5019520202" evidence="2">
    <location>
        <begin position="17"/>
        <end position="290"/>
    </location>
</feature>
<evidence type="ECO:0000313" key="4">
    <source>
        <dbReference type="Proteomes" id="UP000289340"/>
    </source>
</evidence>
<feature type="region of interest" description="Disordered" evidence="1">
    <location>
        <begin position="47"/>
        <end position="86"/>
    </location>
</feature>
<dbReference type="EMBL" id="QZWG01000004">
    <property type="protein sequence ID" value="RZC17528.1"/>
    <property type="molecule type" value="Genomic_DNA"/>
</dbReference>
<reference evidence="3 4" key="1">
    <citation type="submission" date="2018-09" db="EMBL/GenBank/DDBJ databases">
        <title>A high-quality reference genome of wild soybean provides a powerful tool to mine soybean genomes.</title>
        <authorList>
            <person name="Xie M."/>
            <person name="Chung C.Y.L."/>
            <person name="Li M.-W."/>
            <person name="Wong F.-L."/>
            <person name="Chan T.-F."/>
            <person name="Lam H.-M."/>
        </authorList>
    </citation>
    <scope>NUCLEOTIDE SEQUENCE [LARGE SCALE GENOMIC DNA]</scope>
    <source>
        <strain evidence="4">cv. W05</strain>
        <tissue evidence="3">Hypocotyl of etiolated seedlings</tissue>
    </source>
</reference>
<gene>
    <name evidence="3" type="ORF">D0Y65_010339</name>
</gene>